<dbReference type="Pfam" id="PF00005">
    <property type="entry name" value="ABC_tran"/>
    <property type="match status" value="2"/>
</dbReference>
<dbReference type="Pfam" id="PF12848">
    <property type="entry name" value="ABC_tran_Xtn"/>
    <property type="match status" value="1"/>
</dbReference>
<feature type="coiled-coil region" evidence="3">
    <location>
        <begin position="525"/>
        <end position="583"/>
    </location>
</feature>
<dbReference type="Pfam" id="PF16326">
    <property type="entry name" value="ABC_tran_CTD"/>
    <property type="match status" value="1"/>
</dbReference>
<feature type="domain" description="ABC transporter" evidence="4">
    <location>
        <begin position="282"/>
        <end position="501"/>
    </location>
</feature>
<dbReference type="InterPro" id="IPR003593">
    <property type="entry name" value="AAA+_ATPase"/>
</dbReference>
<name>A0ABV9U3F4_9ACTN</name>
<proteinExistence type="predicted"/>
<dbReference type="InterPro" id="IPR032524">
    <property type="entry name" value="ABC_tran_C"/>
</dbReference>
<comment type="caution">
    <text evidence="5">The sequence shown here is derived from an EMBL/GenBank/DDBJ whole genome shotgun (WGS) entry which is preliminary data.</text>
</comment>
<dbReference type="Proteomes" id="UP001595872">
    <property type="component" value="Unassembled WGS sequence"/>
</dbReference>
<keyword evidence="1" id="KW-0547">Nucleotide-binding</keyword>
<dbReference type="SUPFAM" id="SSF52540">
    <property type="entry name" value="P-loop containing nucleoside triphosphate hydrolases"/>
    <property type="match status" value="2"/>
</dbReference>
<gene>
    <name evidence="5" type="ORF">ACFPCY_26980</name>
</gene>
<feature type="domain" description="ABC transporter" evidence="4">
    <location>
        <begin position="4"/>
        <end position="218"/>
    </location>
</feature>
<dbReference type="InterPro" id="IPR051309">
    <property type="entry name" value="ABCF_ATPase"/>
</dbReference>
<dbReference type="Gene3D" id="1.10.287.380">
    <property type="entry name" value="Valyl-tRNA synthetase, C-terminal domain"/>
    <property type="match status" value="1"/>
</dbReference>
<keyword evidence="2 5" id="KW-0067">ATP-binding</keyword>
<dbReference type="Gene3D" id="3.40.50.300">
    <property type="entry name" value="P-loop containing nucleotide triphosphate hydrolases"/>
    <property type="match status" value="2"/>
</dbReference>
<evidence type="ECO:0000259" key="4">
    <source>
        <dbReference type="PROSITE" id="PS50893"/>
    </source>
</evidence>
<keyword evidence="6" id="KW-1185">Reference proteome</keyword>
<dbReference type="PROSITE" id="PS50893">
    <property type="entry name" value="ABC_TRANSPORTER_2"/>
    <property type="match status" value="2"/>
</dbReference>
<evidence type="ECO:0000313" key="5">
    <source>
        <dbReference type="EMBL" id="MFC4910983.1"/>
    </source>
</evidence>
<dbReference type="InterPro" id="IPR027417">
    <property type="entry name" value="P-loop_NTPase"/>
</dbReference>
<sequence>MNLINVENISKSYGPSPLLDGVSLGLDEGDRIGVVGRNGGGKSTLVAILARRLKPDEGRVTHARGLRMGYLTQRDEFAPDATVRSVVLGDRAEHEWAGDTRVRDVLSGLLADLALDAPIAGMSGGERRRVALARLLVPESDLLVLDEPTNHLDIEAIDWLARHLKSRRVALLVVTHDRWFLDEVTDRTWEVVDGAVERYEGGYSAFVLAKAERSRIAAATEAKRQNLLRKELAWLRRGPQARTSKPKFRVDAAQALIADEPPLRDTVELTKFATARLGKTVFDLEDVTVEVGGNEIFEHVTWQLGPGDRLGLVGVNGSGKSTLLRLLDGAVRPTSGRLVRGKTVQLAHLSQNLDELDPDRRVLESVEEIKRRITVGKREWTASQLLERLGFKGDRQWTPVGDLSGGERRRLQVLRLLMGEPNVLLLDEPTNDLDIETLTELEDILDGWPGTLVVVSHDRYFLERVTDRVVALLGNGKISFLPGGVDEYLARRASGGATTKTAQAAQAVRAQEARPAAKPKSSAQDWKARKELDRLERRLEKLAKQQADLHEQLAAHATDYAKLQELDAELRSLQSEAAEVEEEWLMLAENVE</sequence>
<organism evidence="5 6">
    <name type="scientific">Actinomadura gamaensis</name>
    <dbReference type="NCBI Taxonomy" id="1763541"/>
    <lineage>
        <taxon>Bacteria</taxon>
        <taxon>Bacillati</taxon>
        <taxon>Actinomycetota</taxon>
        <taxon>Actinomycetes</taxon>
        <taxon>Streptosporangiales</taxon>
        <taxon>Thermomonosporaceae</taxon>
        <taxon>Actinomadura</taxon>
    </lineage>
</organism>
<dbReference type="InterPro" id="IPR017871">
    <property type="entry name" value="ABC_transporter-like_CS"/>
</dbReference>
<dbReference type="PANTHER" id="PTHR42855">
    <property type="entry name" value="ABC TRANSPORTER ATP-BINDING SUBUNIT"/>
    <property type="match status" value="1"/>
</dbReference>
<evidence type="ECO:0000256" key="3">
    <source>
        <dbReference type="SAM" id="Coils"/>
    </source>
</evidence>
<reference evidence="6" key="1">
    <citation type="journal article" date="2019" name="Int. J. Syst. Evol. Microbiol.">
        <title>The Global Catalogue of Microorganisms (GCM) 10K type strain sequencing project: providing services to taxonomists for standard genome sequencing and annotation.</title>
        <authorList>
            <consortium name="The Broad Institute Genomics Platform"/>
            <consortium name="The Broad Institute Genome Sequencing Center for Infectious Disease"/>
            <person name="Wu L."/>
            <person name="Ma J."/>
        </authorList>
    </citation>
    <scope>NUCLEOTIDE SEQUENCE [LARGE SCALE GENOMIC DNA]</scope>
    <source>
        <strain evidence="6">KLKA75</strain>
    </source>
</reference>
<dbReference type="GO" id="GO:0005524">
    <property type="term" value="F:ATP binding"/>
    <property type="evidence" value="ECO:0007669"/>
    <property type="project" value="UniProtKB-KW"/>
</dbReference>
<dbReference type="PROSITE" id="PS00211">
    <property type="entry name" value="ABC_TRANSPORTER_1"/>
    <property type="match status" value="2"/>
</dbReference>
<dbReference type="InterPro" id="IPR032781">
    <property type="entry name" value="ABC_tran_Xtn"/>
</dbReference>
<dbReference type="EMBL" id="JBHSIT010000008">
    <property type="protein sequence ID" value="MFC4910983.1"/>
    <property type="molecule type" value="Genomic_DNA"/>
</dbReference>
<dbReference type="SMART" id="SM00382">
    <property type="entry name" value="AAA"/>
    <property type="match status" value="2"/>
</dbReference>
<keyword evidence="3" id="KW-0175">Coiled coil</keyword>
<dbReference type="CDD" id="cd03221">
    <property type="entry name" value="ABCF_EF-3"/>
    <property type="match status" value="2"/>
</dbReference>
<dbReference type="RefSeq" id="WP_378259634.1">
    <property type="nucleotide sequence ID" value="NZ_JBHSIT010000008.1"/>
</dbReference>
<accession>A0ABV9U3F4</accession>
<evidence type="ECO:0000256" key="2">
    <source>
        <dbReference type="ARBA" id="ARBA00022840"/>
    </source>
</evidence>
<dbReference type="InterPro" id="IPR003439">
    <property type="entry name" value="ABC_transporter-like_ATP-bd"/>
</dbReference>
<dbReference type="InterPro" id="IPR037118">
    <property type="entry name" value="Val-tRNA_synth_C_sf"/>
</dbReference>
<evidence type="ECO:0000256" key="1">
    <source>
        <dbReference type="ARBA" id="ARBA00022741"/>
    </source>
</evidence>
<dbReference type="PANTHER" id="PTHR42855:SF1">
    <property type="entry name" value="ABC TRANSPORTER DOMAIN-CONTAINING PROTEIN"/>
    <property type="match status" value="1"/>
</dbReference>
<protein>
    <submittedName>
        <fullName evidence="5">ABC-F family ATP-binding cassette domain-containing protein</fullName>
    </submittedName>
</protein>
<evidence type="ECO:0000313" key="6">
    <source>
        <dbReference type="Proteomes" id="UP001595872"/>
    </source>
</evidence>